<reference evidence="13" key="1">
    <citation type="submission" date="2019-04" db="EMBL/GenBank/DDBJ databases">
        <title>Friends and foes A comparative genomics studyof 23 Aspergillus species from section Flavi.</title>
        <authorList>
            <consortium name="DOE Joint Genome Institute"/>
            <person name="Kjaerbolling I."/>
            <person name="Vesth T."/>
            <person name="Frisvad J.C."/>
            <person name="Nybo J.L."/>
            <person name="Theobald S."/>
            <person name="Kildgaard S."/>
            <person name="Isbrandt T."/>
            <person name="Kuo A."/>
            <person name="Sato A."/>
            <person name="Lyhne E.K."/>
            <person name="Kogle M.E."/>
            <person name="Wiebenga A."/>
            <person name="Kun R.S."/>
            <person name="Lubbers R.J."/>
            <person name="Makela M.R."/>
            <person name="Barry K."/>
            <person name="Chovatia M."/>
            <person name="Clum A."/>
            <person name="Daum C."/>
            <person name="Haridas S."/>
            <person name="He G."/>
            <person name="LaButti K."/>
            <person name="Lipzen A."/>
            <person name="Mondo S."/>
            <person name="Riley R."/>
            <person name="Salamov A."/>
            <person name="Simmons B.A."/>
            <person name="Magnuson J.K."/>
            <person name="Henrissat B."/>
            <person name="Mortensen U.H."/>
            <person name="Larsen T.O."/>
            <person name="Devries R.P."/>
            <person name="Grigoriev I.V."/>
            <person name="Machida M."/>
            <person name="Baker S.E."/>
            <person name="Andersen M.R."/>
        </authorList>
    </citation>
    <scope>NUCLEOTIDE SEQUENCE [LARGE SCALE GENOMIC DNA]</scope>
    <source>
        <strain evidence="13">CBS 130017</strain>
    </source>
</reference>
<evidence type="ECO:0000256" key="7">
    <source>
        <dbReference type="ARBA" id="ARBA00049485"/>
    </source>
</evidence>
<dbReference type="EC" id="1.1.1.307" evidence="2"/>
<dbReference type="Pfam" id="PF00248">
    <property type="entry name" value="Aldo_ket_red"/>
    <property type="match status" value="1"/>
</dbReference>
<dbReference type="PROSITE" id="PS00062">
    <property type="entry name" value="ALDOKETO_REDUCTASE_2"/>
    <property type="match status" value="1"/>
</dbReference>
<dbReference type="FunFam" id="3.20.20.100:FF:000002">
    <property type="entry name" value="2,5-diketo-D-gluconic acid reductase A"/>
    <property type="match status" value="1"/>
</dbReference>
<dbReference type="InterPro" id="IPR036812">
    <property type="entry name" value="NAD(P)_OxRdtase_dom_sf"/>
</dbReference>
<dbReference type="PIRSF" id="PIRSF000097">
    <property type="entry name" value="AKR"/>
    <property type="match status" value="1"/>
</dbReference>
<dbReference type="Proteomes" id="UP000325945">
    <property type="component" value="Unassembled WGS sequence"/>
</dbReference>
<sequence>MICLAAKAIRASVFRKSVSVRVSGKSSSRTVTTRATSYTLNTGAKIPALGFGTFQDPDSQEETVSRALQKGMRLIDTARVYNVETQVGKGVKKSGIPREDIFLGTKLWCNDYHPDDVERALDDSLRDLETPYVDLLLMHYPCTFKRGPDRFPRDVDGRMIRGDTTYVDTWKAMEKLTKTGKVKAIGVSNFCKSEIETLIRESSTIPAVHQMEVHPYLQQKEFNEWLRSKGIHVVQFSPLGNMNDFYRQTGWSKEIAHMMRVIDQPILKEIGKKYGKSPVQVVLAWGINSGRSVIPKSVVDWQIDENLEADFELESEDMAQIATLDAKARFNDPSLDYEWRLYSDLEGIDGTVKGRTH</sequence>
<evidence type="ECO:0000256" key="2">
    <source>
        <dbReference type="ARBA" id="ARBA00012845"/>
    </source>
</evidence>
<evidence type="ECO:0000256" key="10">
    <source>
        <dbReference type="PIRSR" id="PIRSR000097-3"/>
    </source>
</evidence>
<proteinExistence type="inferred from homology"/>
<evidence type="ECO:0000256" key="1">
    <source>
        <dbReference type="ARBA" id="ARBA00007905"/>
    </source>
</evidence>
<dbReference type="AlphaFoldDB" id="A0A5N6XFR2"/>
<protein>
    <recommendedName>
        <fullName evidence="2">D-xylose reductase [NAD(P)H]</fullName>
        <ecNumber evidence="2">1.1.1.307</ecNumber>
    </recommendedName>
</protein>
<comment type="similarity">
    <text evidence="1">Belongs to the aldo/keto reductase family.</text>
</comment>
<evidence type="ECO:0000256" key="9">
    <source>
        <dbReference type="PIRSR" id="PIRSR000097-2"/>
    </source>
</evidence>
<keyword evidence="3" id="KW-0521">NADP</keyword>
<organism evidence="12 13">
    <name type="scientific">Aspergillus sergii</name>
    <dbReference type="NCBI Taxonomy" id="1034303"/>
    <lineage>
        <taxon>Eukaryota</taxon>
        <taxon>Fungi</taxon>
        <taxon>Dikarya</taxon>
        <taxon>Ascomycota</taxon>
        <taxon>Pezizomycotina</taxon>
        <taxon>Eurotiomycetes</taxon>
        <taxon>Eurotiomycetidae</taxon>
        <taxon>Eurotiales</taxon>
        <taxon>Aspergillaceae</taxon>
        <taxon>Aspergillus</taxon>
        <taxon>Aspergillus subgen. Circumdati</taxon>
    </lineage>
</organism>
<gene>
    <name evidence="12" type="ORF">BDV39DRAFT_201524</name>
</gene>
<dbReference type="CDD" id="cd19071">
    <property type="entry name" value="AKR_AKR1-5-like"/>
    <property type="match status" value="1"/>
</dbReference>
<dbReference type="EMBL" id="ML741771">
    <property type="protein sequence ID" value="KAE8330929.1"/>
    <property type="molecule type" value="Genomic_DNA"/>
</dbReference>
<dbReference type="InterPro" id="IPR023210">
    <property type="entry name" value="NADP_OxRdtase_dom"/>
</dbReference>
<evidence type="ECO:0000259" key="11">
    <source>
        <dbReference type="Pfam" id="PF00248"/>
    </source>
</evidence>
<dbReference type="SUPFAM" id="SSF51430">
    <property type="entry name" value="NAD(P)-linked oxidoreductase"/>
    <property type="match status" value="1"/>
</dbReference>
<evidence type="ECO:0000256" key="4">
    <source>
        <dbReference type="ARBA" id="ARBA00023002"/>
    </source>
</evidence>
<evidence type="ECO:0000256" key="5">
    <source>
        <dbReference type="ARBA" id="ARBA00025065"/>
    </source>
</evidence>
<evidence type="ECO:0000313" key="13">
    <source>
        <dbReference type="Proteomes" id="UP000325945"/>
    </source>
</evidence>
<comment type="catalytic activity">
    <reaction evidence="7">
        <text>xylitol + NAD(+) = D-xylose + NADH + H(+)</text>
        <dbReference type="Rhea" id="RHEA:27441"/>
        <dbReference type="ChEBI" id="CHEBI:15378"/>
        <dbReference type="ChEBI" id="CHEBI:17151"/>
        <dbReference type="ChEBI" id="CHEBI:53455"/>
        <dbReference type="ChEBI" id="CHEBI:57540"/>
        <dbReference type="ChEBI" id="CHEBI:57945"/>
        <dbReference type="EC" id="1.1.1.307"/>
    </reaction>
</comment>
<feature type="site" description="Lowers pKa of active site Tyr" evidence="10">
    <location>
        <position position="106"/>
    </location>
</feature>
<dbReference type="Gene3D" id="3.20.20.100">
    <property type="entry name" value="NADP-dependent oxidoreductase domain"/>
    <property type="match status" value="1"/>
</dbReference>
<accession>A0A5N6XFR2</accession>
<dbReference type="GO" id="GO:0016616">
    <property type="term" value="F:oxidoreductase activity, acting on the CH-OH group of donors, NAD or NADP as acceptor"/>
    <property type="evidence" value="ECO:0007669"/>
    <property type="project" value="UniProtKB-ARBA"/>
</dbReference>
<dbReference type="PANTHER" id="PTHR43827">
    <property type="entry name" value="2,5-DIKETO-D-GLUCONIC ACID REDUCTASE"/>
    <property type="match status" value="1"/>
</dbReference>
<evidence type="ECO:0000256" key="3">
    <source>
        <dbReference type="ARBA" id="ARBA00022857"/>
    </source>
</evidence>
<evidence type="ECO:0000313" key="12">
    <source>
        <dbReference type="EMBL" id="KAE8330929.1"/>
    </source>
</evidence>
<keyword evidence="4" id="KW-0560">Oxidoreductase</keyword>
<evidence type="ECO:0000256" key="8">
    <source>
        <dbReference type="PIRSR" id="PIRSR000097-1"/>
    </source>
</evidence>
<feature type="binding site" evidence="9">
    <location>
        <position position="139"/>
    </location>
    <ligand>
        <name>substrate</name>
    </ligand>
</feature>
<feature type="domain" description="NADP-dependent oxidoreductase" evidence="11">
    <location>
        <begin position="53"/>
        <end position="324"/>
    </location>
</feature>
<dbReference type="PANTHER" id="PTHR43827:SF3">
    <property type="entry name" value="NADP-DEPENDENT OXIDOREDUCTASE DOMAIN-CONTAINING PROTEIN"/>
    <property type="match status" value="1"/>
</dbReference>
<name>A0A5N6XFR2_9EURO</name>
<comment type="catalytic activity">
    <reaction evidence="6">
        <text>xylitol + NADP(+) = D-xylose + NADPH + H(+)</text>
        <dbReference type="Rhea" id="RHEA:27445"/>
        <dbReference type="ChEBI" id="CHEBI:15378"/>
        <dbReference type="ChEBI" id="CHEBI:17151"/>
        <dbReference type="ChEBI" id="CHEBI:53455"/>
        <dbReference type="ChEBI" id="CHEBI:57783"/>
        <dbReference type="ChEBI" id="CHEBI:58349"/>
        <dbReference type="EC" id="1.1.1.307"/>
    </reaction>
</comment>
<dbReference type="InterPro" id="IPR018170">
    <property type="entry name" value="Aldo/ket_reductase_CS"/>
</dbReference>
<dbReference type="PRINTS" id="PR00069">
    <property type="entry name" value="ALDKETRDTASE"/>
</dbReference>
<evidence type="ECO:0000256" key="6">
    <source>
        <dbReference type="ARBA" id="ARBA00047534"/>
    </source>
</evidence>
<dbReference type="InterPro" id="IPR020471">
    <property type="entry name" value="AKR"/>
</dbReference>
<feature type="active site" description="Proton donor" evidence="8">
    <location>
        <position position="81"/>
    </location>
</feature>
<keyword evidence="13" id="KW-1185">Reference proteome</keyword>
<comment type="function">
    <text evidence="5">Catalyzes the initial reaction in the xylose utilization pathway by reducing D-xylose into xylitol. Xylose is a major component of hemicelluloses such as xylan. Most fungi utilize D-xylose via three enzymatic reactions, xylose reductase (XR), xylitol dehydrogenase (XDH), and xylulokinase, to form xylulose 5-phosphate, which enters pentose phosphate pathway.</text>
</comment>